<dbReference type="SUPFAM" id="SSF53639">
    <property type="entry name" value="AraD/HMP-PK domain-like"/>
    <property type="match status" value="1"/>
</dbReference>
<dbReference type="InterPro" id="IPR001303">
    <property type="entry name" value="Aldolase_II/adducin_N"/>
</dbReference>
<dbReference type="AlphaFoldDB" id="A0A975S3W7"/>
<keyword evidence="1" id="KW-0479">Metal-binding</keyword>
<keyword evidence="4" id="KW-0614">Plasmid</keyword>
<sequence length="219" mass="23320">MTDQTQIARQEICDAMVALVETGLNRGASGNISARMGDQMLITPSGIPPRDITPDQVAQMALASAGDYTGPCKPSVEWRFHRDILRARPDINAVVHTHAPWCTALAVARQPIPAVHYMIAAFGGPTIRLADYATYGTDALSANVVTALQDRSACLMANHGMVVGGRTLTHALWLANELEALAHQHFHSLLIGGGHILSDAEIAETARGFASYGQAAKGE</sequence>
<dbReference type="GO" id="GO:0019323">
    <property type="term" value="P:pentose catabolic process"/>
    <property type="evidence" value="ECO:0007669"/>
    <property type="project" value="TreeGrafter"/>
</dbReference>
<gene>
    <name evidence="4" type="ORF">KM031_18505</name>
</gene>
<dbReference type="RefSeq" id="WP_215505632.1">
    <property type="nucleotide sequence ID" value="NZ_CP076363.1"/>
</dbReference>
<dbReference type="GO" id="GO:0046872">
    <property type="term" value="F:metal ion binding"/>
    <property type="evidence" value="ECO:0007669"/>
    <property type="project" value="UniProtKB-KW"/>
</dbReference>
<dbReference type="SMART" id="SM01007">
    <property type="entry name" value="Aldolase_II"/>
    <property type="match status" value="1"/>
</dbReference>
<dbReference type="Gene3D" id="3.40.225.10">
    <property type="entry name" value="Class II aldolase/adducin N-terminal domain"/>
    <property type="match status" value="1"/>
</dbReference>
<keyword evidence="2" id="KW-0456">Lyase</keyword>
<dbReference type="GO" id="GO:0005829">
    <property type="term" value="C:cytosol"/>
    <property type="evidence" value="ECO:0007669"/>
    <property type="project" value="TreeGrafter"/>
</dbReference>
<dbReference type="PANTHER" id="PTHR22789:SF0">
    <property type="entry name" value="3-OXO-TETRONATE 4-PHOSPHATE DECARBOXYLASE-RELATED"/>
    <property type="match status" value="1"/>
</dbReference>
<protein>
    <submittedName>
        <fullName evidence="4">Class II aldolase/adducin family protein</fullName>
    </submittedName>
</protein>
<dbReference type="PANTHER" id="PTHR22789">
    <property type="entry name" value="FUCULOSE PHOSPHATE ALDOLASE"/>
    <property type="match status" value="1"/>
</dbReference>
<dbReference type="KEGG" id="gfu:KM031_18505"/>
<dbReference type="GO" id="GO:0016832">
    <property type="term" value="F:aldehyde-lyase activity"/>
    <property type="evidence" value="ECO:0007669"/>
    <property type="project" value="TreeGrafter"/>
</dbReference>
<evidence type="ECO:0000259" key="3">
    <source>
        <dbReference type="SMART" id="SM01007"/>
    </source>
</evidence>
<dbReference type="InterPro" id="IPR036409">
    <property type="entry name" value="Aldolase_II/adducin_N_sf"/>
</dbReference>
<dbReference type="Pfam" id="PF00596">
    <property type="entry name" value="Aldolase_II"/>
    <property type="match status" value="1"/>
</dbReference>
<keyword evidence="5" id="KW-1185">Reference proteome</keyword>
<organism evidence="4 5">
    <name type="scientific">Gemmobacter fulvus</name>
    <dbReference type="NCBI Taxonomy" id="2840474"/>
    <lineage>
        <taxon>Bacteria</taxon>
        <taxon>Pseudomonadati</taxon>
        <taxon>Pseudomonadota</taxon>
        <taxon>Alphaproteobacteria</taxon>
        <taxon>Rhodobacterales</taxon>
        <taxon>Paracoccaceae</taxon>
        <taxon>Gemmobacter</taxon>
    </lineage>
</organism>
<evidence type="ECO:0000313" key="5">
    <source>
        <dbReference type="Proteomes" id="UP000679352"/>
    </source>
</evidence>
<feature type="domain" description="Class II aldolase/adducin N-terminal" evidence="3">
    <location>
        <begin position="10"/>
        <end position="186"/>
    </location>
</feature>
<geneLocation type="plasmid" evidence="4 5">
    <name>p2</name>
</geneLocation>
<proteinExistence type="predicted"/>
<dbReference type="Proteomes" id="UP000679352">
    <property type="component" value="Plasmid p2"/>
</dbReference>
<evidence type="ECO:0000313" key="4">
    <source>
        <dbReference type="EMBL" id="QWK92645.1"/>
    </source>
</evidence>
<evidence type="ECO:0000256" key="1">
    <source>
        <dbReference type="ARBA" id="ARBA00022723"/>
    </source>
</evidence>
<reference evidence="4" key="1">
    <citation type="submission" date="2021-06" db="EMBL/GenBank/DDBJ databases">
        <authorList>
            <person name="Lee C.-S."/>
            <person name="Jin L."/>
        </authorList>
    </citation>
    <scope>NUCLEOTIDE SEQUENCE</scope>
    <source>
        <strain evidence="4">Con5</strain>
        <plasmid evidence="4">p2</plasmid>
    </source>
</reference>
<accession>A0A975S3W7</accession>
<evidence type="ECO:0000256" key="2">
    <source>
        <dbReference type="ARBA" id="ARBA00023239"/>
    </source>
</evidence>
<name>A0A975S3W7_9RHOB</name>
<dbReference type="InterPro" id="IPR050197">
    <property type="entry name" value="Aldolase_class_II_sugar_metab"/>
</dbReference>
<dbReference type="EMBL" id="CP076363">
    <property type="protein sequence ID" value="QWK92645.1"/>
    <property type="molecule type" value="Genomic_DNA"/>
</dbReference>